<accession>A0A383BW75</accession>
<dbReference type="AlphaFoldDB" id="A0A383BW75"/>
<reference evidence="1" key="1">
    <citation type="submission" date="2018-05" db="EMBL/GenBank/DDBJ databases">
        <authorList>
            <person name="Lanie J.A."/>
            <person name="Ng W.-L."/>
            <person name="Kazmierczak K.M."/>
            <person name="Andrzejewski T.M."/>
            <person name="Davidsen T.M."/>
            <person name="Wayne K.J."/>
            <person name="Tettelin H."/>
            <person name="Glass J.I."/>
            <person name="Rusch D."/>
            <person name="Podicherti R."/>
            <person name="Tsui H.-C.T."/>
            <person name="Winkler M.E."/>
        </authorList>
    </citation>
    <scope>NUCLEOTIDE SEQUENCE</scope>
</reference>
<proteinExistence type="predicted"/>
<protein>
    <submittedName>
        <fullName evidence="1">Uncharacterized protein</fullName>
    </submittedName>
</protein>
<feature type="non-terminal residue" evidence="1">
    <location>
        <position position="71"/>
    </location>
</feature>
<evidence type="ECO:0000313" key="1">
    <source>
        <dbReference type="EMBL" id="SVE24496.1"/>
    </source>
</evidence>
<sequence length="71" mass="7885">MTKDDLFKITPIEGNITIDKRKTISPFNSVKHLKTANIPALCDQCVYRSIDDGGNGKCPKYEKAAVCAIRE</sequence>
<dbReference type="EMBL" id="UINC01203986">
    <property type="protein sequence ID" value="SVE24496.1"/>
    <property type="molecule type" value="Genomic_DNA"/>
</dbReference>
<organism evidence="1">
    <name type="scientific">marine metagenome</name>
    <dbReference type="NCBI Taxonomy" id="408172"/>
    <lineage>
        <taxon>unclassified sequences</taxon>
        <taxon>metagenomes</taxon>
        <taxon>ecological metagenomes</taxon>
    </lineage>
</organism>
<gene>
    <name evidence="1" type="ORF">METZ01_LOCUS477350</name>
</gene>
<name>A0A383BW75_9ZZZZ</name>